<protein>
    <submittedName>
        <fullName evidence="1">Uncharacterized protein</fullName>
    </submittedName>
</protein>
<accession>A0ACC0CKV9</accession>
<dbReference type="EMBL" id="MU394414">
    <property type="protein sequence ID" value="KAI6080960.1"/>
    <property type="molecule type" value="Genomic_DNA"/>
</dbReference>
<gene>
    <name evidence="1" type="ORF">F4821DRAFT_275439</name>
</gene>
<evidence type="ECO:0000313" key="1">
    <source>
        <dbReference type="EMBL" id="KAI6080960.1"/>
    </source>
</evidence>
<sequence>MEPIPLSTRVLDYVPQEMDHEELRKEVDELRKKIKDVACYYHTEPVDETTANVDKLLDMLSGADASDLVNCLYRSGIEMRRIFMRVYIAKVLWARVDPRGDAETTLLPVDVVRCYQALTNRNNDSPPVLDYWRAMTASALANRCPRDRLAEEGDLRADNIKRTVADLLDALKPFQREGITRLGLEELVTRFAVLGFKIFSEVNPIEVIWPRFPPSKFVPALKQYRLDDGRRLMTIQEATGIYPEYHPPWYPGSGVVSR</sequence>
<evidence type="ECO:0000313" key="2">
    <source>
        <dbReference type="Proteomes" id="UP001497680"/>
    </source>
</evidence>
<organism evidence="1 2">
    <name type="scientific">Hypoxylon rubiginosum</name>
    <dbReference type="NCBI Taxonomy" id="110542"/>
    <lineage>
        <taxon>Eukaryota</taxon>
        <taxon>Fungi</taxon>
        <taxon>Dikarya</taxon>
        <taxon>Ascomycota</taxon>
        <taxon>Pezizomycotina</taxon>
        <taxon>Sordariomycetes</taxon>
        <taxon>Xylariomycetidae</taxon>
        <taxon>Xylariales</taxon>
        <taxon>Hypoxylaceae</taxon>
        <taxon>Hypoxylon</taxon>
    </lineage>
</organism>
<proteinExistence type="predicted"/>
<comment type="caution">
    <text evidence="1">The sequence shown here is derived from an EMBL/GenBank/DDBJ whole genome shotgun (WGS) entry which is preliminary data.</text>
</comment>
<dbReference type="Proteomes" id="UP001497680">
    <property type="component" value="Unassembled WGS sequence"/>
</dbReference>
<name>A0ACC0CKV9_9PEZI</name>
<keyword evidence="2" id="KW-1185">Reference proteome</keyword>
<reference evidence="1 2" key="1">
    <citation type="journal article" date="2022" name="New Phytol.">
        <title>Ecological generalism drives hyperdiversity of secondary metabolite gene clusters in xylarialean endophytes.</title>
        <authorList>
            <person name="Franco M.E.E."/>
            <person name="Wisecaver J.H."/>
            <person name="Arnold A.E."/>
            <person name="Ju Y.M."/>
            <person name="Slot J.C."/>
            <person name="Ahrendt S."/>
            <person name="Moore L.P."/>
            <person name="Eastman K.E."/>
            <person name="Scott K."/>
            <person name="Konkel Z."/>
            <person name="Mondo S.J."/>
            <person name="Kuo A."/>
            <person name="Hayes R.D."/>
            <person name="Haridas S."/>
            <person name="Andreopoulos B."/>
            <person name="Riley R."/>
            <person name="LaButti K."/>
            <person name="Pangilinan J."/>
            <person name="Lipzen A."/>
            <person name="Amirebrahimi M."/>
            <person name="Yan J."/>
            <person name="Adam C."/>
            <person name="Keymanesh K."/>
            <person name="Ng V."/>
            <person name="Louie K."/>
            <person name="Northen T."/>
            <person name="Drula E."/>
            <person name="Henrissat B."/>
            <person name="Hsieh H.M."/>
            <person name="Youens-Clark K."/>
            <person name="Lutzoni F."/>
            <person name="Miadlikowska J."/>
            <person name="Eastwood D.C."/>
            <person name="Hamelin R.C."/>
            <person name="Grigoriev I.V."/>
            <person name="U'Ren J.M."/>
        </authorList>
    </citation>
    <scope>NUCLEOTIDE SEQUENCE [LARGE SCALE GENOMIC DNA]</scope>
    <source>
        <strain evidence="1 2">ER1909</strain>
    </source>
</reference>